<dbReference type="EMBL" id="JAUKUD010000007">
    <property type="protein sequence ID" value="KAK0738067.1"/>
    <property type="molecule type" value="Genomic_DNA"/>
</dbReference>
<dbReference type="Pfam" id="PF12359">
    <property type="entry name" value="DUF3645"/>
    <property type="match status" value="1"/>
</dbReference>
<comment type="caution">
    <text evidence="12">The sequence shown here is derived from an EMBL/GenBank/DDBJ whole genome shotgun (WGS) entry which is preliminary data.</text>
</comment>
<dbReference type="Proteomes" id="UP001172155">
    <property type="component" value="Unassembled WGS sequence"/>
</dbReference>
<evidence type="ECO:0000259" key="11">
    <source>
        <dbReference type="Pfam" id="PF20255"/>
    </source>
</evidence>
<feature type="compositionally biased region" description="Basic and acidic residues" evidence="7">
    <location>
        <begin position="2954"/>
        <end position="2976"/>
    </location>
</feature>
<dbReference type="InterPro" id="IPR046541">
    <property type="entry name" value="DUF6606"/>
</dbReference>
<evidence type="ECO:0000259" key="10">
    <source>
        <dbReference type="Pfam" id="PF12359"/>
    </source>
</evidence>
<dbReference type="InterPro" id="IPR022105">
    <property type="entry name" value="DUF3645"/>
</dbReference>
<evidence type="ECO:0000256" key="2">
    <source>
        <dbReference type="ARBA" id="ARBA00012759"/>
    </source>
</evidence>
<feature type="chain" id="PRO_5041458654" description="ubiquitinyl hydrolase 1" evidence="8">
    <location>
        <begin position="22"/>
        <end position="3222"/>
    </location>
</feature>
<evidence type="ECO:0000259" key="9">
    <source>
        <dbReference type="Pfam" id="PF12340"/>
    </source>
</evidence>
<keyword evidence="4" id="KW-0833">Ubl conjugation pathway</keyword>
<feature type="domain" description="DUF3638" evidence="9">
    <location>
        <begin position="2113"/>
        <end position="2339"/>
    </location>
</feature>
<keyword evidence="6" id="KW-0788">Thiol protease</keyword>
<feature type="region of interest" description="Disordered" evidence="7">
    <location>
        <begin position="2941"/>
        <end position="2979"/>
    </location>
</feature>
<reference evidence="12" key="1">
    <citation type="submission" date="2023-06" db="EMBL/GenBank/DDBJ databases">
        <title>Genome-scale phylogeny and comparative genomics of the fungal order Sordariales.</title>
        <authorList>
            <consortium name="Lawrence Berkeley National Laboratory"/>
            <person name="Hensen N."/>
            <person name="Bonometti L."/>
            <person name="Westerberg I."/>
            <person name="Brannstrom I.O."/>
            <person name="Guillou S."/>
            <person name="Cros-Aarteil S."/>
            <person name="Calhoun S."/>
            <person name="Haridas S."/>
            <person name="Kuo A."/>
            <person name="Mondo S."/>
            <person name="Pangilinan J."/>
            <person name="Riley R."/>
            <person name="LaButti K."/>
            <person name="Andreopoulos B."/>
            <person name="Lipzen A."/>
            <person name="Chen C."/>
            <person name="Yanf M."/>
            <person name="Daum C."/>
            <person name="Ng V."/>
            <person name="Clum A."/>
            <person name="Steindorff A."/>
            <person name="Ohm R."/>
            <person name="Martin F."/>
            <person name="Silar P."/>
            <person name="Natvig D."/>
            <person name="Lalanne C."/>
            <person name="Gautier V."/>
            <person name="Ament-velasquez S.L."/>
            <person name="Kruys A."/>
            <person name="Hutchinson M.I."/>
            <person name="Powell A.J."/>
            <person name="Barry K."/>
            <person name="Miller A.N."/>
            <person name="Grigoriev I.V."/>
            <person name="Debuchy R."/>
            <person name="Gladieux P."/>
            <person name="Thoren M.H."/>
            <person name="Johannesson H."/>
        </authorList>
    </citation>
    <scope>NUCLEOTIDE SEQUENCE</scope>
    <source>
        <strain evidence="12">SMH3187-1</strain>
    </source>
</reference>
<organism evidence="12 13">
    <name type="scientific">Schizothecium vesticola</name>
    <dbReference type="NCBI Taxonomy" id="314040"/>
    <lineage>
        <taxon>Eukaryota</taxon>
        <taxon>Fungi</taxon>
        <taxon>Dikarya</taxon>
        <taxon>Ascomycota</taxon>
        <taxon>Pezizomycotina</taxon>
        <taxon>Sordariomycetes</taxon>
        <taxon>Sordariomycetidae</taxon>
        <taxon>Sordariales</taxon>
        <taxon>Schizotheciaceae</taxon>
        <taxon>Schizothecium</taxon>
    </lineage>
</organism>
<feature type="region of interest" description="Disordered" evidence="7">
    <location>
        <begin position="1937"/>
        <end position="1963"/>
    </location>
</feature>
<dbReference type="PANTHER" id="PTHR13367:SF34">
    <property type="match status" value="1"/>
</dbReference>
<dbReference type="Pfam" id="PF12340">
    <property type="entry name" value="DUF3638"/>
    <property type="match status" value="1"/>
</dbReference>
<evidence type="ECO:0000313" key="12">
    <source>
        <dbReference type="EMBL" id="KAK0738067.1"/>
    </source>
</evidence>
<sequence>MATFVWVGSMMLAGLYLRLFATNPTASLPAMRPPADESEWPRSCRAPLIGPLWPTERHQMDPPVPDESPGDLRFVINHVFLPPRLPQEDDTTADNDLALVASLYKSLLKFRELEPTASGALSPAIDMVGRFYRKEATTVATIQENICDLADGNHSIFYFPPQNAGMLATRKENGMLFEAFELLAPNRDVMSCEGSLLREFPTRAALVSGQVVAEENHEFKLNFAEVITTLEHDLAPNAHPKSKKAGSDHAEIRDTIAPVLVTGMLMDFLTGLGRCVEPQRYTKRSREQVNWSDSLLPFHRSPVWLLLRVSLRLALEHRATCDVWPSPKALYKAVLAFHHCRLLQQATASALGNEHGLLHCLNAKIAHRIIKLDPPGPPFQRPWLQEVAVAVEVAKTRLELQWGKVQANDNEPIDLGCLSSLAFRDDCNLRLGNLGPYLSWVNDRGFGQRGDIGPGDPTRFYPLPSMELPTSQCLASRSRGLQRFELLEFEAWVSHHLDSWRSSHGALLASQTMEIRQTLVEYLIKQLDDLINIYYCRAKAAYQDIPEALSVMFLTIMELWVTLDEIAGQGVELLRDYDPGLRCNLLNPLLLSTKQQMHRLHSVEQYLSSRKEKAGANYPSAFSNFGGSSSLAVRFFHGSTRHQTLLGNITREAGEKKEAKIREYEDMKSLYHTRVRERDGMGHNDSKDRHGDWAHKYWGCDRCRLDDKISRMNISIFEWPLPADTNHARAAVFEIDVNEIVKIWRGITMHLLTKIFREDASSLSTTSQLWWLATHSELHSSVTSKSRLHPASGNKRTNETHYNTMHIRDATAEKVCPKHGTRYSYYDEDLHVEPSTWASGTVVPSHCSYAQPGSFESWVRSSSHTSNEVIAAQGSCPESVSLEEFRTIGNLRSGDGLQWANILCQLVIPALDLNKDSSYDLIMQASLEAGVADDGGSVLRRAHFDAGCERYSKNAVKSLREAIQRVQESWQNETSLCILARLSARLFSVSSPTETSNGFLTRLDEIRRVSIDWTRELVGKLDESVSALDRDVFSRRILMSALICATTFDVDAQSLRSILGSASGADLNLAIYTEIATLVHDYLPGNEIPSERISRHLLDRWQRTKHASYSIIKEEILSRGNLGLDQTMNRLWGDFTSSQSGWLAEESPQGHVLVTDMEVEESDRQPIKVSFNILKGLVLVDGYPLARLPESYQVHPTFVQLFGQQILDVMPSAVRGMQFSARREQMGWIVHFNMINDRLVIRAVAKRPTTLDAQAPEVWEYIPREYVRGDLPSSFVEGCSHWVNLSTGEVQFREVGNPWVSTPNGWTLTQNAQSRVLSKDDCSVVDPHSDTAKEVLKIMGPLESKYQINCIFQRNRGTPFLAVELPRFRLSFSLFKGQSVLKSKDYPGMRVSEMQGIGTLIGLKNKLVLAPECPSSTQPRKVLIPESDFSSAIVGDHVEVAASPSRKHHIRHQVFEVHKILGVLSDNGSLRGKMLVCYLHALTSHCLPDPLTLRTGTEESLRLLSSAAIYSANQLDTRSAAYLQAIADISPLRSYYPDHLQVMETVRWSDSLPPLSQQDDFWQLAQDILEHFKGFGDIFTPSEVANLPQKLEHKSSEKLVKRARLRSSVFRVSEFGAEFGCETLNNHSQDVSKYDCWYHSTDLRHQKGPSQECNRVSLLVRCLDAGLLRSLYSPEGSLQSKIRAVTGDTFGGRTPASLGISLENLRLPAESIGEVWCNLHHILVDEPNKYRVMFFLSTLLYAQGAEWEIVQALMVLSMSQSAFPAPPAAEDFNLDIHRETFQRHAEREINHWIHRREICPAWSIPRNWGETNRQYAERRDSLRQSESARLTRQLAADLASQLQFSWSLATPAGNTYSSYIDISRAMQKVQKLAWKARDSHAFFDYLDNMARIISHADLMPDQARGNISESRILPTDKPRQTSRRFVDAGSLFLSSPAPRVDCPRLKQIPAPSPEREDESQKRKENGCSLYPLLVRLSKKALQSHQREYIQELRGSAESNILPCTTSSGRADPNTLLQVAHDLVNKIRTTIDTALSGGSIAHEICLSAGVYPRLSPVFILGRLTGRHWGKLSREWQICLVRYALSLIYLQRAERLSDPSRKSELLRELANLGSHDELDLLQRPESLLLELEQEILIRPVQQRIAETMRAPPSGASAVMQLNMGEGKSSVIVPLVVLDVADGTRLACAVVAKPQSKQMRHTLIAKLGGLVNRRVFYLPFSRSIRLSAAQMETVRQIIKTCREQGGVLLMQPEHLLSFKLMGIEKIWNEGSGSATASGDALKLYQEFEEVSRYIVDESDENFSVKFELIYTMGSQQPVEMSPGRWTLIEAVLELLRDIVKSMADSKLGGGGLEGLLFEERFDTPGGFPTIRVLEEAAGRRLMEKLARIVCKLGLPGFPIHNQTASMREAVLTYMVKEDLNQNEISKVEKAENGFFGENNTQQAVLLLRGLLAKGVLLFALGQKRYRVNYGLAPDRRPATMLAVPYRAKDMPSPRSEFSHPDVIIVLTCLSYYYRGLSFEELFVSLETLSRSDLASQEYSIWTSAATTISPTLRHFSGVNLKDEARCRNLVYPALRYVKPAIDFYLSNVVFAKEMKEFPSKLSASGWDLAKPKTHPLTGFSGTIDSKRVLPLTITALDLPDQRHTNAAVLDCLLREENKVLELGGQQSKLSALTIEMLLEAVTRNKMRVILDVGAQIIECSNAELAKRWLDSAPEIDTDAVIFFNDDDELSVLTRSGSADAFLTSPFASHTDRCLVFLDQAHTRGTDLRLPDLYRAAVTLGPAITKDTLVQACMRMRKLGRGQSVTFCVSPEMQRRIRTTCSVEPSQAIAVIDVLEWAISETWDEEVRSMPLWENQGVRHLYQETVWNHAAREGKFTQKDAEYYIEPEAQTLEHRYRPISAAAAAQFSGPPTLLDKLASSRDFSRTGKERLTLIQNKAEAFKTASATRSANLQEEQERELAPEIEQERQVERPTEKEPQTHKRHPDLETFVYTGRLKSGSNAFLPPFQALEKSSAVQYLPAGVSNFPCDLLITADYARTVHEGGQGYYSDMYQRPVQWVLTSKSHMVIISQWEANELKSILMKSSGAVVLRAYLPRPSLTYRTLEDLQLYTVPASASQEISPELVMQLNLFAGQLYLRSYRHYVALCRYLGLSYKKNEGNEMIAADGFVGKRDGENAACRFETSPVMFLSVLFKTIRRDCTGIEKTHMGKILAGEILTEKDFVEED</sequence>
<evidence type="ECO:0000313" key="13">
    <source>
        <dbReference type="Proteomes" id="UP001172155"/>
    </source>
</evidence>
<proteinExistence type="predicted"/>
<dbReference type="EC" id="3.4.19.12" evidence="2"/>
<feature type="signal peptide" evidence="8">
    <location>
        <begin position="1"/>
        <end position="21"/>
    </location>
</feature>
<evidence type="ECO:0000256" key="5">
    <source>
        <dbReference type="ARBA" id="ARBA00022801"/>
    </source>
</evidence>
<keyword evidence="8" id="KW-0732">Signal</keyword>
<evidence type="ECO:0000256" key="7">
    <source>
        <dbReference type="SAM" id="MobiDB-lite"/>
    </source>
</evidence>
<name>A0AA40EGV5_9PEZI</name>
<feature type="domain" description="DUF6606" evidence="11">
    <location>
        <begin position="75"/>
        <end position="344"/>
    </location>
</feature>
<feature type="domain" description="DUF3645" evidence="10">
    <location>
        <begin position="2472"/>
        <end position="2504"/>
    </location>
</feature>
<keyword evidence="13" id="KW-1185">Reference proteome</keyword>
<dbReference type="Pfam" id="PF20255">
    <property type="entry name" value="DUF6606"/>
    <property type="match status" value="1"/>
</dbReference>
<dbReference type="GO" id="GO:0004843">
    <property type="term" value="F:cysteine-type deubiquitinase activity"/>
    <property type="evidence" value="ECO:0007669"/>
    <property type="project" value="UniProtKB-EC"/>
</dbReference>
<comment type="catalytic activity">
    <reaction evidence="1">
        <text>Thiol-dependent hydrolysis of ester, thioester, amide, peptide and isopeptide bonds formed by the C-terminal Gly of ubiquitin (a 76-residue protein attached to proteins as an intracellular targeting signal).</text>
        <dbReference type="EC" id="3.4.19.12"/>
    </reaction>
</comment>
<evidence type="ECO:0000256" key="3">
    <source>
        <dbReference type="ARBA" id="ARBA00022670"/>
    </source>
</evidence>
<keyword evidence="3" id="KW-0645">Protease</keyword>
<evidence type="ECO:0000256" key="8">
    <source>
        <dbReference type="SAM" id="SignalP"/>
    </source>
</evidence>
<dbReference type="InterPro" id="IPR022099">
    <property type="entry name" value="DUF3638"/>
</dbReference>
<accession>A0AA40EGV5</accession>
<keyword evidence="5" id="KW-0378">Hydrolase</keyword>
<evidence type="ECO:0000256" key="4">
    <source>
        <dbReference type="ARBA" id="ARBA00022786"/>
    </source>
</evidence>
<dbReference type="GO" id="GO:0006508">
    <property type="term" value="P:proteolysis"/>
    <property type="evidence" value="ECO:0007669"/>
    <property type="project" value="UniProtKB-KW"/>
</dbReference>
<gene>
    <name evidence="12" type="ORF">B0T18DRAFT_394422</name>
</gene>
<dbReference type="InterPro" id="IPR051346">
    <property type="entry name" value="OTU_Deubiquitinase"/>
</dbReference>
<protein>
    <recommendedName>
        <fullName evidence="2">ubiquitinyl hydrolase 1</fullName>
        <ecNumber evidence="2">3.4.19.12</ecNumber>
    </recommendedName>
</protein>
<evidence type="ECO:0000256" key="6">
    <source>
        <dbReference type="ARBA" id="ARBA00022807"/>
    </source>
</evidence>
<dbReference type="PANTHER" id="PTHR13367">
    <property type="entry name" value="UBIQUITIN THIOESTERASE"/>
    <property type="match status" value="1"/>
</dbReference>
<evidence type="ECO:0000256" key="1">
    <source>
        <dbReference type="ARBA" id="ARBA00000707"/>
    </source>
</evidence>